<evidence type="ECO:0000313" key="18">
    <source>
        <dbReference type="Proteomes" id="UP000653454"/>
    </source>
</evidence>
<dbReference type="Proteomes" id="UP000653454">
    <property type="component" value="Unassembled WGS sequence"/>
</dbReference>
<dbReference type="FunFam" id="3.30.420.10:FF:000032">
    <property type="entry name" value="Retrovirus-related Pol polyprotein from transposon 297-like Protein"/>
    <property type="match status" value="1"/>
</dbReference>
<dbReference type="InterPro" id="IPR001584">
    <property type="entry name" value="Integrase_cat-core"/>
</dbReference>
<dbReference type="Gene3D" id="3.30.420.10">
    <property type="entry name" value="Ribonuclease H-like superfamily/Ribonuclease H"/>
    <property type="match status" value="1"/>
</dbReference>
<evidence type="ECO:0000256" key="11">
    <source>
        <dbReference type="ARBA" id="ARBA00022918"/>
    </source>
</evidence>
<dbReference type="InterPro" id="IPR001995">
    <property type="entry name" value="Peptidase_A2_cat"/>
</dbReference>
<keyword evidence="7" id="KW-0378">Hydrolase</keyword>
<evidence type="ECO:0000256" key="10">
    <source>
        <dbReference type="ARBA" id="ARBA00022908"/>
    </source>
</evidence>
<evidence type="ECO:0000256" key="6">
    <source>
        <dbReference type="ARBA" id="ARBA00022759"/>
    </source>
</evidence>
<evidence type="ECO:0000259" key="14">
    <source>
        <dbReference type="PROSITE" id="PS50175"/>
    </source>
</evidence>
<comment type="caution">
    <text evidence="17">The sequence shown here is derived from an EMBL/GenBank/DDBJ whole genome shotgun (WGS) entry which is preliminary data.</text>
</comment>
<dbReference type="FunFam" id="2.40.70.10:FF:000130">
    <property type="entry name" value="Retrovirus-related Pol polyprotein from transposon opus-like Protein"/>
    <property type="match status" value="1"/>
</dbReference>
<dbReference type="PANTHER" id="PTHR37984">
    <property type="entry name" value="PROTEIN CBG26694"/>
    <property type="match status" value="1"/>
</dbReference>
<evidence type="ECO:0000256" key="8">
    <source>
        <dbReference type="ARBA" id="ARBA00022842"/>
    </source>
</evidence>
<dbReference type="InterPro" id="IPR001969">
    <property type="entry name" value="Aspartic_peptidase_AS"/>
</dbReference>
<keyword evidence="9" id="KW-0694">RNA-binding</keyword>
<dbReference type="GO" id="GO:0042575">
    <property type="term" value="C:DNA polymerase complex"/>
    <property type="evidence" value="ECO:0007669"/>
    <property type="project" value="UniProtKB-ARBA"/>
</dbReference>
<dbReference type="GO" id="GO:0015074">
    <property type="term" value="P:DNA integration"/>
    <property type="evidence" value="ECO:0007669"/>
    <property type="project" value="UniProtKB-KW"/>
</dbReference>
<dbReference type="InterPro" id="IPR043128">
    <property type="entry name" value="Rev_trsase/Diguanyl_cyclase"/>
</dbReference>
<protein>
    <recommendedName>
        <fullName evidence="1">RNA-directed DNA polymerase</fullName>
        <ecNumber evidence="1">2.7.7.49</ecNumber>
    </recommendedName>
</protein>
<evidence type="ECO:0000256" key="5">
    <source>
        <dbReference type="ARBA" id="ARBA00022722"/>
    </source>
</evidence>
<dbReference type="InterPro" id="IPR041588">
    <property type="entry name" value="Integrase_H2C2"/>
</dbReference>
<evidence type="ECO:0000256" key="4">
    <source>
        <dbReference type="ARBA" id="ARBA00022695"/>
    </source>
</evidence>
<dbReference type="InterPro" id="IPR000477">
    <property type="entry name" value="RT_dom"/>
</dbReference>
<dbReference type="Gene3D" id="1.10.340.70">
    <property type="match status" value="1"/>
</dbReference>
<dbReference type="InterPro" id="IPR036397">
    <property type="entry name" value="RNaseH_sf"/>
</dbReference>
<dbReference type="Pfam" id="PF17919">
    <property type="entry name" value="RT_RNaseH_2"/>
    <property type="match status" value="1"/>
</dbReference>
<organism evidence="17 18">
    <name type="scientific">Plutella xylostella</name>
    <name type="common">Diamondback moth</name>
    <name type="synonym">Plutella maculipennis</name>
    <dbReference type="NCBI Taxonomy" id="51655"/>
    <lineage>
        <taxon>Eukaryota</taxon>
        <taxon>Metazoa</taxon>
        <taxon>Ecdysozoa</taxon>
        <taxon>Arthropoda</taxon>
        <taxon>Hexapoda</taxon>
        <taxon>Insecta</taxon>
        <taxon>Pterygota</taxon>
        <taxon>Neoptera</taxon>
        <taxon>Endopterygota</taxon>
        <taxon>Lepidoptera</taxon>
        <taxon>Glossata</taxon>
        <taxon>Ditrysia</taxon>
        <taxon>Yponomeutoidea</taxon>
        <taxon>Plutellidae</taxon>
        <taxon>Plutella</taxon>
    </lineage>
</organism>
<evidence type="ECO:0000256" key="2">
    <source>
        <dbReference type="ARBA" id="ARBA00022670"/>
    </source>
</evidence>
<evidence type="ECO:0000256" key="7">
    <source>
        <dbReference type="ARBA" id="ARBA00022801"/>
    </source>
</evidence>
<dbReference type="SUPFAM" id="SSF50630">
    <property type="entry name" value="Acid proteases"/>
    <property type="match status" value="1"/>
</dbReference>
<keyword evidence="8" id="KW-0460">Magnesium</keyword>
<evidence type="ECO:0000256" key="3">
    <source>
        <dbReference type="ARBA" id="ARBA00022679"/>
    </source>
</evidence>
<dbReference type="CDD" id="cd09274">
    <property type="entry name" value="RNase_HI_RT_Ty3"/>
    <property type="match status" value="1"/>
</dbReference>
<dbReference type="GO" id="GO:0004190">
    <property type="term" value="F:aspartic-type endopeptidase activity"/>
    <property type="evidence" value="ECO:0007669"/>
    <property type="project" value="InterPro"/>
</dbReference>
<keyword evidence="2" id="KW-0645">Protease</keyword>
<evidence type="ECO:0000259" key="16">
    <source>
        <dbReference type="PROSITE" id="PS50994"/>
    </source>
</evidence>
<evidence type="ECO:0000256" key="9">
    <source>
        <dbReference type="ARBA" id="ARBA00022884"/>
    </source>
</evidence>
<dbReference type="InterPro" id="IPR050951">
    <property type="entry name" value="Retrovirus_Pol_polyprotein"/>
</dbReference>
<dbReference type="InterPro" id="IPR041577">
    <property type="entry name" value="RT_RNaseH_2"/>
</dbReference>
<name>A0A8S4EYF2_PLUXY</name>
<evidence type="ECO:0000256" key="12">
    <source>
        <dbReference type="ARBA" id="ARBA00023268"/>
    </source>
</evidence>
<dbReference type="EMBL" id="CAJHNJ030000024">
    <property type="protein sequence ID" value="CAG9120936.1"/>
    <property type="molecule type" value="Genomic_DNA"/>
</dbReference>
<dbReference type="InterPro" id="IPR043502">
    <property type="entry name" value="DNA/RNA_pol_sf"/>
</dbReference>
<keyword evidence="6" id="KW-0255">Endonuclease</keyword>
<dbReference type="CDD" id="cd01647">
    <property type="entry name" value="RT_LTR"/>
    <property type="match status" value="1"/>
</dbReference>
<keyword evidence="10" id="KW-0229">DNA integration</keyword>
<keyword evidence="12" id="KW-0511">Multifunctional enzyme</keyword>
<dbReference type="PROSITE" id="PS00141">
    <property type="entry name" value="ASP_PROTEASE"/>
    <property type="match status" value="1"/>
</dbReference>
<dbReference type="PROSITE" id="PS50878">
    <property type="entry name" value="RT_POL"/>
    <property type="match status" value="1"/>
</dbReference>
<keyword evidence="5" id="KW-0540">Nuclease</keyword>
<sequence length="1266" mass="143886">MEKSEDLIKDATPVLAPSPASTSNQQAELAAISVQSRLLPFWREIPRAWFLQFEAVVDPLKTSDDQKFRYVLQQLQPVDLQHVTDILYRPPETGKYATIKQRLLTVYEKSEVKNFQQLIRGLELGDQKPSQHLRKMRELSNGLITEEGLRIEWLDHLPAQLRVVLSVNSESSLDTLAAMADKMLEYSEPTTIAAVQSSHSTYTPNTADVTVSAQLCVLSKQLEKLSLEGNALRIPVLQEEENVGKLEPTPTVAEVGVASGSNRLCVFDRNTRERFLVDTGADISVLATTNKKTQVNSAYKLYAANDTPINTYGERTLRLDLGLRRCFQWTFIVADVKTSILGADFLRNFKLLVDLHKKKLVDRITELAVDTIEVRTSEESIYVISSDQVYHSILTKFPDILRPMSLKAPAKHDVIHHIETTGPPVYAKPRPLPPDKYKVAKEEFERMIEMGICKPSKSPWASPLHIVKKKDGGLRVCGDYRRLNSVTLPDRYPIPRIQDFTYQLNKSKVFSKLDLKMAYYWIPLSKEDAEKTAITTPFGLFEFNCMTFGLRNASQTFQRFMHEVLRGIEGCFCFVDDILLHSEDEEQHRALLERVLERLDKYGVTLNVNKCEFGQEKLNFLGYEVSAEGIRPTEERIKAISTFPKPKTVVELRRFLGILNFYRECLPRQAEQQSALNKHLHNRKKNDKTPIEWTPESDSAFEKCRQSILEATTLSYPVHGSSLGLMTDASDLSLGAVLQQRVKGVWRPLAFFSKAMSETQRRYSVYDRELLAMYTAVKHFRRLIEGCDVTIYTDHKPLTYAMSRPASSSDTPRRERQLHFVSQFCTKIEYVKGEENAVADSLSRIEEIACPSAIDYNQLAADQSSDEELRKLRSQSNLMFTDIALPGLSHTITCETSTATPRPYLPPAYRGAAFKAQHDLCHPGIRATKKQMAAKFFWPSMNKDVGEWTRTCISCQRAKVHRHVVTPLGEFPPSARFEHVHIDIVGPLQPSNGYRYCVTMIDRCTSWPEAVPVSEITAEAVAKAFYENWLVRFGMPIRCTTDQGRQFESSLFSALMKRFGINKIHTTAFHPQANGKVERWHRTFKAALMARGATVTWSDELPTVLLGLRTAIRENALCPAQMTYGATLRVPSDFFVPTQSKIEDADYVRRLTDTMAAISPVQKARATRERPFVYKDLRTCSHVFVRNDTVRKPLTPPYDGPYEVLERSEKYYKLRLPLRTAVISLDRLKPAYISKEADESAAVPTTASTSYTTRSGRTVKQTVRFA</sequence>
<dbReference type="PROSITE" id="PS50994">
    <property type="entry name" value="INTEGRASE"/>
    <property type="match status" value="1"/>
</dbReference>
<dbReference type="Pfam" id="PF23055">
    <property type="entry name" value="DUF7041"/>
    <property type="match status" value="1"/>
</dbReference>
<keyword evidence="4" id="KW-0548">Nucleotidyltransferase</keyword>
<dbReference type="InterPro" id="IPR055469">
    <property type="entry name" value="DUF7041"/>
</dbReference>
<evidence type="ECO:0000259" key="15">
    <source>
        <dbReference type="PROSITE" id="PS50878"/>
    </source>
</evidence>
<dbReference type="Pfam" id="PF00078">
    <property type="entry name" value="RVT_1"/>
    <property type="match status" value="1"/>
</dbReference>
<dbReference type="SUPFAM" id="SSF56672">
    <property type="entry name" value="DNA/RNA polymerases"/>
    <property type="match status" value="1"/>
</dbReference>
<gene>
    <name evidence="17" type="ORF">PLXY2_LOCUS7287</name>
</gene>
<evidence type="ECO:0000256" key="13">
    <source>
        <dbReference type="SAM" id="MobiDB-lite"/>
    </source>
</evidence>
<feature type="domain" description="Peptidase A2" evidence="14">
    <location>
        <begin position="273"/>
        <end position="345"/>
    </location>
</feature>
<feature type="domain" description="Reverse transcriptase" evidence="15">
    <location>
        <begin position="448"/>
        <end position="625"/>
    </location>
</feature>
<dbReference type="Pfam" id="PF00665">
    <property type="entry name" value="rve"/>
    <property type="match status" value="1"/>
</dbReference>
<reference evidence="17" key="1">
    <citation type="submission" date="2020-11" db="EMBL/GenBank/DDBJ databases">
        <authorList>
            <person name="Whiteford S."/>
        </authorList>
    </citation>
    <scope>NUCLEOTIDE SEQUENCE</scope>
</reference>
<evidence type="ECO:0000313" key="17">
    <source>
        <dbReference type="EMBL" id="CAG9120936.1"/>
    </source>
</evidence>
<dbReference type="Pfam" id="PF17921">
    <property type="entry name" value="Integrase_H2C2"/>
    <property type="match status" value="1"/>
</dbReference>
<feature type="domain" description="Integrase catalytic" evidence="16">
    <location>
        <begin position="968"/>
        <end position="1139"/>
    </location>
</feature>
<dbReference type="GO" id="GO:0006508">
    <property type="term" value="P:proteolysis"/>
    <property type="evidence" value="ECO:0007669"/>
    <property type="project" value="UniProtKB-KW"/>
</dbReference>
<dbReference type="GO" id="GO:0003964">
    <property type="term" value="F:RNA-directed DNA polymerase activity"/>
    <property type="evidence" value="ECO:0007669"/>
    <property type="project" value="UniProtKB-KW"/>
</dbReference>
<proteinExistence type="predicted"/>
<dbReference type="AlphaFoldDB" id="A0A8S4EYF2"/>
<dbReference type="Gene3D" id="3.10.20.370">
    <property type="match status" value="1"/>
</dbReference>
<dbReference type="Gene3D" id="3.30.70.270">
    <property type="match status" value="2"/>
</dbReference>
<dbReference type="Gene3D" id="3.10.10.10">
    <property type="entry name" value="HIV Type 1 Reverse Transcriptase, subunit A, domain 1"/>
    <property type="match status" value="1"/>
</dbReference>
<dbReference type="SUPFAM" id="SSF53098">
    <property type="entry name" value="Ribonuclease H-like"/>
    <property type="match status" value="1"/>
</dbReference>
<evidence type="ECO:0000256" key="1">
    <source>
        <dbReference type="ARBA" id="ARBA00012493"/>
    </source>
</evidence>
<accession>A0A8S4EYF2</accession>
<dbReference type="FunFam" id="3.10.20.370:FF:000001">
    <property type="entry name" value="Retrovirus-related Pol polyprotein from transposon 17.6-like protein"/>
    <property type="match status" value="1"/>
</dbReference>
<dbReference type="GO" id="GO:0004519">
    <property type="term" value="F:endonuclease activity"/>
    <property type="evidence" value="ECO:0007669"/>
    <property type="project" value="UniProtKB-KW"/>
</dbReference>
<keyword evidence="3" id="KW-0808">Transferase</keyword>
<dbReference type="EC" id="2.7.7.49" evidence="1"/>
<dbReference type="GO" id="GO:0003723">
    <property type="term" value="F:RNA binding"/>
    <property type="evidence" value="ECO:0007669"/>
    <property type="project" value="UniProtKB-KW"/>
</dbReference>
<dbReference type="InterPro" id="IPR012337">
    <property type="entry name" value="RNaseH-like_sf"/>
</dbReference>
<dbReference type="InterPro" id="IPR021109">
    <property type="entry name" value="Peptidase_aspartic_dom_sf"/>
</dbReference>
<dbReference type="FunFam" id="3.10.10.10:FF:000007">
    <property type="entry name" value="Retrovirus-related Pol polyprotein from transposon 17.6-like Protein"/>
    <property type="match status" value="1"/>
</dbReference>
<keyword evidence="11" id="KW-0695">RNA-directed DNA polymerase</keyword>
<dbReference type="Gene3D" id="2.40.70.10">
    <property type="entry name" value="Acid Proteases"/>
    <property type="match status" value="1"/>
</dbReference>
<feature type="region of interest" description="Disordered" evidence="13">
    <location>
        <begin position="1"/>
        <end position="22"/>
    </location>
</feature>
<keyword evidence="18" id="KW-1185">Reference proteome</keyword>
<dbReference type="PROSITE" id="PS50175">
    <property type="entry name" value="ASP_PROT_RETROV"/>
    <property type="match status" value="1"/>
</dbReference>
<dbReference type="PANTHER" id="PTHR37984:SF5">
    <property type="entry name" value="PROTEIN NYNRIN-LIKE"/>
    <property type="match status" value="1"/>
</dbReference>